<name>A0A7I8WCL8_9ANNE</name>
<dbReference type="InterPro" id="IPR051710">
    <property type="entry name" value="Phosphatase_SH3-domain"/>
</dbReference>
<accession>A0A7I8WCL8</accession>
<evidence type="ECO:0000256" key="4">
    <source>
        <dbReference type="PROSITE-ProRule" id="PRU00192"/>
    </source>
</evidence>
<dbReference type="Gene3D" id="3.40.50.1240">
    <property type="entry name" value="Phosphoglycerate mutase-like"/>
    <property type="match status" value="1"/>
</dbReference>
<evidence type="ECO:0000313" key="9">
    <source>
        <dbReference type="Proteomes" id="UP000549394"/>
    </source>
</evidence>
<dbReference type="Gene3D" id="1.10.8.10">
    <property type="entry name" value="DNA helicase RuvA subunit, C-terminal domain"/>
    <property type="match status" value="1"/>
</dbReference>
<dbReference type="Gene3D" id="2.30.30.40">
    <property type="entry name" value="SH3 Domains"/>
    <property type="match status" value="1"/>
</dbReference>
<evidence type="ECO:0000259" key="7">
    <source>
        <dbReference type="PROSITE" id="PS50030"/>
    </source>
</evidence>
<comment type="subcellular location">
    <subcellularLocation>
        <location evidence="1">Cytoplasm</location>
    </subcellularLocation>
</comment>
<dbReference type="InterPro" id="IPR013078">
    <property type="entry name" value="His_Pase_superF_clade-1"/>
</dbReference>
<dbReference type="InterPro" id="IPR015940">
    <property type="entry name" value="UBA"/>
</dbReference>
<dbReference type="Proteomes" id="UP000549394">
    <property type="component" value="Unassembled WGS sequence"/>
</dbReference>
<evidence type="ECO:0000313" key="8">
    <source>
        <dbReference type="EMBL" id="CAD5125928.1"/>
    </source>
</evidence>
<dbReference type="EMBL" id="CAJFCJ010000030">
    <property type="protein sequence ID" value="CAD5125928.1"/>
    <property type="molecule type" value="Genomic_DNA"/>
</dbReference>
<dbReference type="SUPFAM" id="SSF53254">
    <property type="entry name" value="Phosphoglycerate mutase-like"/>
    <property type="match status" value="1"/>
</dbReference>
<keyword evidence="9" id="KW-1185">Reference proteome</keyword>
<dbReference type="PANTHER" id="PTHR16469:SF27">
    <property type="entry name" value="UBIQUITIN-ASSOCIATED AND SH3 DOMAIN-CONTAINING BA-RELATED"/>
    <property type="match status" value="1"/>
</dbReference>
<dbReference type="PROSITE" id="PS50002">
    <property type="entry name" value="SH3"/>
    <property type="match status" value="1"/>
</dbReference>
<feature type="domain" description="UBA" evidence="7">
    <location>
        <begin position="44"/>
        <end position="92"/>
    </location>
</feature>
<proteinExistence type="predicted"/>
<dbReference type="Pfam" id="PF00300">
    <property type="entry name" value="His_Phos_1"/>
    <property type="match status" value="1"/>
</dbReference>
<keyword evidence="2 4" id="KW-0728">SH3 domain</keyword>
<dbReference type="SUPFAM" id="SSF50044">
    <property type="entry name" value="SH3-domain"/>
    <property type="match status" value="1"/>
</dbReference>
<dbReference type="CDD" id="cd14301">
    <property type="entry name" value="UBA_UBS3B"/>
    <property type="match status" value="1"/>
</dbReference>
<keyword evidence="3" id="KW-0963">Cytoplasm</keyword>
<feature type="domain" description="SH3" evidence="6">
    <location>
        <begin position="267"/>
        <end position="333"/>
    </location>
</feature>
<evidence type="ECO:0000256" key="5">
    <source>
        <dbReference type="SAM" id="SignalP"/>
    </source>
</evidence>
<dbReference type="GO" id="GO:0005737">
    <property type="term" value="C:cytoplasm"/>
    <property type="evidence" value="ECO:0007669"/>
    <property type="project" value="UniProtKB-SubCell"/>
</dbReference>
<dbReference type="InterPro" id="IPR029033">
    <property type="entry name" value="His_PPase_superfam"/>
</dbReference>
<comment type="caution">
    <text evidence="8">The sequence shown here is derived from an EMBL/GenBank/DDBJ whole genome shotgun (WGS) entry which is preliminary data.</text>
</comment>
<evidence type="ECO:0000256" key="2">
    <source>
        <dbReference type="ARBA" id="ARBA00022443"/>
    </source>
</evidence>
<dbReference type="OrthoDB" id="414418at2759"/>
<sequence length="678" mass="77117">MYYKVGLISVAIAVLMNGCVAMEAAGIVGMEIDSAILPPKKQRSYNETTIQRSRSSLEQMLSMGFSKQRAQKALAATGDKGVQLASDWLLSHVHDPLLDDDSPREYIVYLCPVGELQKQLLDMWRKSKQCGWMASHNYFPHVTLCSFFKAENHQVAKLHAALRVSAESLNKDVTEIKLDYFSSCNFIGLFIDDKAIDGLVQVMSQFEKKAASFGVQIRKKKDLHLSLAYQFMPEKIERLEYLARSIELDAPCRWDIRLYSRDSRIAHCSQLRRVIHPHFPRENDELQLIEGDFLSLQADKAVDDNLDEWYEGTSWLTGCSGLFPGNFTEKTAASETWTMHRSYPIIGSSGEWKRVDDQQDIANWDETSSLYERVKRSTLSLNEPTERIPSPHLLKPVDGKAAVFNNFEPLPLKTSSQGPRQLYIVRHGERIDFTFGKEWIDVSFDASGNYIRHDLNMPRSLPKRAPQDFQHDAPLTIQGTFQSRILGEALKDMSISIDHVYVSPSLRCVQTAACLLEALNLEDKLLNIEPALFEYMGWYPSTSPVWMNSNELRKAGYKANLEYVPAKIKLNTNETIDTFYKRSYSIIKKILSETEDKGGNVLVVAHAPSLDSCTRQLVGRPPRTQSEMHEVLTKIPYCSVAVCQQDLNIVDKWQLIEPPIMTFAHTSNPKYVWKALTN</sequence>
<dbReference type="InterPro" id="IPR036028">
    <property type="entry name" value="SH3-like_dom_sf"/>
</dbReference>
<evidence type="ECO:0000256" key="3">
    <source>
        <dbReference type="ARBA" id="ARBA00022490"/>
    </source>
</evidence>
<reference evidence="8 9" key="1">
    <citation type="submission" date="2020-08" db="EMBL/GenBank/DDBJ databases">
        <authorList>
            <person name="Hejnol A."/>
        </authorList>
    </citation>
    <scope>NUCLEOTIDE SEQUENCE [LARGE SCALE GENOMIC DNA]</scope>
</reference>
<dbReference type="PROSITE" id="PS50030">
    <property type="entry name" value="UBA"/>
    <property type="match status" value="1"/>
</dbReference>
<dbReference type="SMART" id="SM00165">
    <property type="entry name" value="UBA"/>
    <property type="match status" value="1"/>
</dbReference>
<evidence type="ECO:0000256" key="1">
    <source>
        <dbReference type="ARBA" id="ARBA00004496"/>
    </source>
</evidence>
<dbReference type="PANTHER" id="PTHR16469">
    <property type="entry name" value="UBIQUITIN-ASSOCIATED AND SH3 DOMAIN-CONTAINING BA-RELATED"/>
    <property type="match status" value="1"/>
</dbReference>
<feature type="chain" id="PRO_5029710400" evidence="5">
    <location>
        <begin position="22"/>
        <end position="678"/>
    </location>
</feature>
<dbReference type="Pfam" id="PF14604">
    <property type="entry name" value="SH3_9"/>
    <property type="match status" value="1"/>
</dbReference>
<protein>
    <submittedName>
        <fullName evidence="8">DgyrCDS14109</fullName>
    </submittedName>
</protein>
<dbReference type="Pfam" id="PF22562">
    <property type="entry name" value="UBA_7"/>
    <property type="match status" value="1"/>
</dbReference>
<dbReference type="FunFam" id="1.10.8.10:FF:000053">
    <property type="entry name" value="Ubiquitin-associated and SH3 domain-containing, A"/>
    <property type="match status" value="1"/>
</dbReference>
<gene>
    <name evidence="8" type="ORF">DGYR_LOCUS13223</name>
</gene>
<evidence type="ECO:0000259" key="6">
    <source>
        <dbReference type="PROSITE" id="PS50002"/>
    </source>
</evidence>
<dbReference type="InterPro" id="IPR001452">
    <property type="entry name" value="SH3_domain"/>
</dbReference>
<dbReference type="CDD" id="cd07067">
    <property type="entry name" value="HP_PGM_like"/>
    <property type="match status" value="1"/>
</dbReference>
<organism evidence="8 9">
    <name type="scientific">Dimorphilus gyrociliatus</name>
    <dbReference type="NCBI Taxonomy" id="2664684"/>
    <lineage>
        <taxon>Eukaryota</taxon>
        <taxon>Metazoa</taxon>
        <taxon>Spiralia</taxon>
        <taxon>Lophotrochozoa</taxon>
        <taxon>Annelida</taxon>
        <taxon>Polychaeta</taxon>
        <taxon>Polychaeta incertae sedis</taxon>
        <taxon>Dinophilidae</taxon>
        <taxon>Dimorphilus</taxon>
    </lineage>
</organism>
<dbReference type="AlphaFoldDB" id="A0A7I8WCL8"/>
<dbReference type="InterPro" id="IPR009060">
    <property type="entry name" value="UBA-like_sf"/>
</dbReference>
<dbReference type="SUPFAM" id="SSF46934">
    <property type="entry name" value="UBA-like"/>
    <property type="match status" value="1"/>
</dbReference>
<keyword evidence="5" id="KW-0732">Signal</keyword>
<feature type="signal peptide" evidence="5">
    <location>
        <begin position="1"/>
        <end position="21"/>
    </location>
</feature>